<evidence type="ECO:0000256" key="1">
    <source>
        <dbReference type="SAM" id="MobiDB-lite"/>
    </source>
</evidence>
<gene>
    <name evidence="2" type="ORF">PVAP13_4KG351088</name>
</gene>
<feature type="region of interest" description="Disordered" evidence="1">
    <location>
        <begin position="1"/>
        <end position="34"/>
    </location>
</feature>
<accession>A0A8T0TTF9</accession>
<feature type="region of interest" description="Disordered" evidence="1">
    <location>
        <begin position="198"/>
        <end position="232"/>
    </location>
</feature>
<feature type="compositionally biased region" description="Basic and acidic residues" evidence="1">
    <location>
        <begin position="199"/>
        <end position="213"/>
    </location>
</feature>
<comment type="caution">
    <text evidence="2">The sequence shown here is derived from an EMBL/GenBank/DDBJ whole genome shotgun (WGS) entry which is preliminary data.</text>
</comment>
<reference evidence="2" key="1">
    <citation type="submission" date="2020-05" db="EMBL/GenBank/DDBJ databases">
        <title>WGS assembly of Panicum virgatum.</title>
        <authorList>
            <person name="Lovell J.T."/>
            <person name="Jenkins J."/>
            <person name="Shu S."/>
            <person name="Juenger T.E."/>
            <person name="Schmutz J."/>
        </authorList>
    </citation>
    <scope>NUCLEOTIDE SEQUENCE</scope>
    <source>
        <strain evidence="2">AP13</strain>
    </source>
</reference>
<protein>
    <submittedName>
        <fullName evidence="2">Uncharacterized protein</fullName>
    </submittedName>
</protein>
<organism evidence="2 3">
    <name type="scientific">Panicum virgatum</name>
    <name type="common">Blackwell switchgrass</name>
    <dbReference type="NCBI Taxonomy" id="38727"/>
    <lineage>
        <taxon>Eukaryota</taxon>
        <taxon>Viridiplantae</taxon>
        <taxon>Streptophyta</taxon>
        <taxon>Embryophyta</taxon>
        <taxon>Tracheophyta</taxon>
        <taxon>Spermatophyta</taxon>
        <taxon>Magnoliopsida</taxon>
        <taxon>Liliopsida</taxon>
        <taxon>Poales</taxon>
        <taxon>Poaceae</taxon>
        <taxon>PACMAD clade</taxon>
        <taxon>Panicoideae</taxon>
        <taxon>Panicodae</taxon>
        <taxon>Paniceae</taxon>
        <taxon>Panicinae</taxon>
        <taxon>Panicum</taxon>
        <taxon>Panicum sect. Hiantes</taxon>
    </lineage>
</organism>
<feature type="compositionally biased region" description="Polar residues" evidence="1">
    <location>
        <begin position="8"/>
        <end position="34"/>
    </location>
</feature>
<dbReference type="AlphaFoldDB" id="A0A8T0TTF9"/>
<name>A0A8T0TTF9_PANVG</name>
<feature type="compositionally biased region" description="Low complexity" evidence="1">
    <location>
        <begin position="114"/>
        <end position="125"/>
    </location>
</feature>
<evidence type="ECO:0000313" key="3">
    <source>
        <dbReference type="Proteomes" id="UP000823388"/>
    </source>
</evidence>
<dbReference type="Proteomes" id="UP000823388">
    <property type="component" value="Chromosome 4K"/>
</dbReference>
<dbReference type="EMBL" id="CM029043">
    <property type="protein sequence ID" value="KAG2613367.1"/>
    <property type="molecule type" value="Genomic_DNA"/>
</dbReference>
<keyword evidence="3" id="KW-1185">Reference proteome</keyword>
<sequence>MNGLPHASPSSSWTKTSVKCGVSNTANRRSSSGQMKMIHMDLDRRKQTHTNTQDQWLFLPIRGSLIAQTWAAAADPHDPIFHPVAVPAANARPAGRHRRKREPATPDYRRTARRTAAAGPALPCPACRRNEERHVRVHADERHEQRSPVTQRTCLRRYYRTPAGWRRTALSPPRALIPGHLMVSLARSAVGNRCRRRRAGLDSVRRQEQEHSGRNSSSPIRRETQQHVLLLD</sequence>
<proteinExistence type="predicted"/>
<feature type="region of interest" description="Disordered" evidence="1">
    <location>
        <begin position="90"/>
        <end position="125"/>
    </location>
</feature>
<evidence type="ECO:0000313" key="2">
    <source>
        <dbReference type="EMBL" id="KAG2613367.1"/>
    </source>
</evidence>